<organism evidence="1 2">
    <name type="scientific">Scytonema millei VB511283</name>
    <dbReference type="NCBI Taxonomy" id="1245923"/>
    <lineage>
        <taxon>Bacteria</taxon>
        <taxon>Bacillati</taxon>
        <taxon>Cyanobacteriota</taxon>
        <taxon>Cyanophyceae</taxon>
        <taxon>Nostocales</taxon>
        <taxon>Scytonemataceae</taxon>
        <taxon>Scytonema</taxon>
    </lineage>
</organism>
<dbReference type="RefSeq" id="WP_039715668.1">
    <property type="nucleotide sequence ID" value="NZ_JTJC03000001.1"/>
</dbReference>
<sequence>MNDNFSSNQSASFKLDRTQAIAQLAALGYKDGEQVYLRFFVPDSDPRKGEDKGRKLDGVFPNLPWHHIEQLQAEGRGCYFVVNGGGHSDRDVTQGRAIFFEHDNLDRQLQRELWKTLGLPEPTVQVDTGGKSIHTKYALSTPCSIEQWRELQADLLEFVDGDRKLKNPSRVMRLAGAYYIKPGQNPIQSQLILNTGKTYSYERLRAIIPKQQPKVDPGKHITWHEFDRSFRLPIPDAVPLYECLTKENRYKIDRGVGQGERNTQGFTVLVNIIATANYLNSIGQRYEGTPEQLFEQFRFKCTPSIDRNEVKSIWKSAQKRARTTSLSPDAIENCIKAWKWRQIRGEKSPPTAARQIQSHVAIAQPPTESTSLRDRVLEILARHLEPSQRKEEFISLSRLTNYPLLAIEQLADMIEAEAERLESRDETVAELDRLLEATEASVDIQSVLPAALAIPLCQLASWLNLKPEVYLTILLTVVSSLHKVGTAIVLNQDWGFEVTPNLFSAIVADSSQKKSPPFKALVHKPLSLLQMRAKEDYRVAMLQYERNLERYDSLKGDERRDAFPDGRPKEPRQKVYYFSSTNGEGLVAQVQAHPQQGILYVQDELAAIFKSQNMYRGGRGSDEEDLLKYYDGQGSTVLRIDGLRVDLPSLLLSVLGGIQPKVLQSFMRDCSDPNGKWARFIFAIQPLAASQMHEDSGSFSINSLLIDLYQKVDALPPTTYRLEQGGFKFFCQSYNRIEQLRIQEPFEGMRTAWGKTEGRIGKLAINLHVIHELMAGRQPSEIVPKARIIEAVKLTKFYIQQVKALYIQFADTDRLSNHLAKLVELSNQKGWIKVRDAQQGFNAKSRPKPETIRSWFIELQAMGKGVTRGGDRAMEFNAQVVESQSTQKSTDETIRGQGFQAIVDFVDFVE</sequence>
<accession>A0A9X5I476</accession>
<dbReference type="Proteomes" id="UP000031532">
    <property type="component" value="Unassembled WGS sequence"/>
</dbReference>
<evidence type="ECO:0000313" key="2">
    <source>
        <dbReference type="Proteomes" id="UP000031532"/>
    </source>
</evidence>
<name>A0A9X5I476_9CYAN</name>
<gene>
    <name evidence="1" type="ORF">QH73_0006465</name>
</gene>
<evidence type="ECO:0000313" key="1">
    <source>
        <dbReference type="EMBL" id="NHC34304.1"/>
    </source>
</evidence>
<comment type="caution">
    <text evidence="1">The sequence shown here is derived from an EMBL/GenBank/DDBJ whole genome shotgun (WGS) entry which is preliminary data.</text>
</comment>
<protein>
    <submittedName>
        <fullName evidence="1">DUF3987 domain-containing protein</fullName>
    </submittedName>
</protein>
<dbReference type="EMBL" id="JTJC03000001">
    <property type="protein sequence ID" value="NHC34304.1"/>
    <property type="molecule type" value="Genomic_DNA"/>
</dbReference>
<dbReference type="AlphaFoldDB" id="A0A9X5I476"/>
<dbReference type="OrthoDB" id="460004at2"/>
<proteinExistence type="predicted"/>
<dbReference type="Pfam" id="PF13148">
    <property type="entry name" value="DUF3987"/>
    <property type="match status" value="1"/>
</dbReference>
<keyword evidence="2" id="KW-1185">Reference proteome</keyword>
<dbReference type="InterPro" id="IPR025048">
    <property type="entry name" value="DUF3987"/>
</dbReference>
<reference evidence="1 2" key="1">
    <citation type="journal article" date="2015" name="Genome Announc.">
        <title>Draft Genome Sequence of the Terrestrial Cyanobacterium Scytonema millei VB511283, Isolated from Eastern India.</title>
        <authorList>
            <person name="Sen D."/>
            <person name="Chandrababunaidu M.M."/>
            <person name="Singh D."/>
            <person name="Sanghi N."/>
            <person name="Ghorai A."/>
            <person name="Mishra G.P."/>
            <person name="Madduluri M."/>
            <person name="Adhikary S.P."/>
            <person name="Tripathy S."/>
        </authorList>
    </citation>
    <scope>NUCLEOTIDE SEQUENCE [LARGE SCALE GENOMIC DNA]</scope>
    <source>
        <strain evidence="1 2">VB511283</strain>
    </source>
</reference>